<dbReference type="Pfam" id="PF09980">
    <property type="entry name" value="DUF2214"/>
    <property type="match status" value="1"/>
</dbReference>
<sequence>MEILLRYLHFISVITLSGSLIAEFFILEKTLQRKTIKHLGQIDAIYGISALVLLGAGLTLWLGEFGKPAEFYNQNPTFHLKLVFFILIGLLSIYPTIFFIKTGKGEAEDQVEIPLLIRWSLRAELLLLVSIPLLAGLMAKGIQII</sequence>
<dbReference type="OrthoDB" id="826511at2"/>
<gene>
    <name evidence="2" type="ORF">SAMN04488104_100930</name>
</gene>
<keyword evidence="1" id="KW-0472">Membrane</keyword>
<dbReference type="EMBL" id="FNAC01000009">
    <property type="protein sequence ID" value="SDC90989.1"/>
    <property type="molecule type" value="Genomic_DNA"/>
</dbReference>
<feature type="transmembrane region" description="Helical" evidence="1">
    <location>
        <begin position="39"/>
        <end position="62"/>
    </location>
</feature>
<evidence type="ECO:0000313" key="2">
    <source>
        <dbReference type="EMBL" id="SDC90989.1"/>
    </source>
</evidence>
<keyword evidence="1" id="KW-0812">Transmembrane</keyword>
<dbReference type="InterPro" id="IPR018706">
    <property type="entry name" value="DUF2214_membrane"/>
</dbReference>
<accession>A0A1G6QF25</accession>
<dbReference type="Proteomes" id="UP000199060">
    <property type="component" value="Unassembled WGS sequence"/>
</dbReference>
<evidence type="ECO:0000256" key="1">
    <source>
        <dbReference type="SAM" id="Phobius"/>
    </source>
</evidence>
<evidence type="ECO:0000313" key="3">
    <source>
        <dbReference type="Proteomes" id="UP000199060"/>
    </source>
</evidence>
<dbReference type="RefSeq" id="WP_087938493.1">
    <property type="nucleotide sequence ID" value="NZ_FNAC01000009.1"/>
</dbReference>
<dbReference type="AlphaFoldDB" id="A0A1G6QF25"/>
<name>A0A1G6QF25_9BACT</name>
<proteinExistence type="predicted"/>
<organism evidence="2 3">
    <name type="scientific">Algoriphagus faecimaris</name>
    <dbReference type="NCBI Taxonomy" id="686796"/>
    <lineage>
        <taxon>Bacteria</taxon>
        <taxon>Pseudomonadati</taxon>
        <taxon>Bacteroidota</taxon>
        <taxon>Cytophagia</taxon>
        <taxon>Cytophagales</taxon>
        <taxon>Cyclobacteriaceae</taxon>
        <taxon>Algoriphagus</taxon>
    </lineage>
</organism>
<reference evidence="3" key="1">
    <citation type="submission" date="2016-10" db="EMBL/GenBank/DDBJ databases">
        <authorList>
            <person name="Varghese N."/>
            <person name="Submissions S."/>
        </authorList>
    </citation>
    <scope>NUCLEOTIDE SEQUENCE [LARGE SCALE GENOMIC DNA]</scope>
    <source>
        <strain evidence="3">DSM 23095</strain>
    </source>
</reference>
<feature type="transmembrane region" description="Helical" evidence="1">
    <location>
        <begin position="82"/>
        <end position="100"/>
    </location>
</feature>
<keyword evidence="1" id="KW-1133">Transmembrane helix</keyword>
<keyword evidence="3" id="KW-1185">Reference proteome</keyword>
<feature type="transmembrane region" description="Helical" evidence="1">
    <location>
        <begin position="6"/>
        <end position="27"/>
    </location>
</feature>
<protein>
    <submittedName>
        <fullName evidence="2">Putative membrane protein</fullName>
    </submittedName>
</protein>